<gene>
    <name evidence="2" type="ORF">SVUK_LOCUS16717</name>
</gene>
<dbReference type="SUPFAM" id="SSF55797">
    <property type="entry name" value="PR-1-like"/>
    <property type="match status" value="1"/>
</dbReference>
<protein>
    <recommendedName>
        <fullName evidence="1">SCP domain-containing protein</fullName>
    </recommendedName>
</protein>
<dbReference type="Pfam" id="PF00188">
    <property type="entry name" value="CAP"/>
    <property type="match status" value="1"/>
</dbReference>
<proteinExistence type="predicted"/>
<dbReference type="SMART" id="SM00198">
    <property type="entry name" value="SCP"/>
    <property type="match status" value="1"/>
</dbReference>
<dbReference type="Gene3D" id="3.40.33.10">
    <property type="entry name" value="CAP"/>
    <property type="match status" value="1"/>
</dbReference>
<dbReference type="InterPro" id="IPR035940">
    <property type="entry name" value="CAP_sf"/>
</dbReference>
<dbReference type="EMBL" id="UYYB01114224">
    <property type="protein sequence ID" value="VDM81719.1"/>
    <property type="molecule type" value="Genomic_DNA"/>
</dbReference>
<feature type="non-terminal residue" evidence="2">
    <location>
        <position position="196"/>
    </location>
</feature>
<dbReference type="OrthoDB" id="337038at2759"/>
<dbReference type="AlphaFoldDB" id="A0A3P7JNX5"/>
<name>A0A3P7JNX5_STRVU</name>
<keyword evidence="3" id="KW-1185">Reference proteome</keyword>
<sequence length="196" mass="22808">MLSGKNIYLLKWDCDLERMAQEWAQSCPLPYARSRRVPRGSQLIKRINFNLHGKNVTQHIDNSMRSWWLEYRTRGNLDVENRYFNRQDYYGWANMAKGKTTRLGCSYMVCGDKAIFTCVYNNKVNIEKRKIYESGRPCSSDRDCTTYPSSRCIPELGLCQAPDVPKDRTSNNMCGGVASSMTDYSRQFSLDVHNFY</sequence>
<dbReference type="Proteomes" id="UP000270094">
    <property type="component" value="Unassembled WGS sequence"/>
</dbReference>
<dbReference type="InterPro" id="IPR014044">
    <property type="entry name" value="CAP_dom"/>
</dbReference>
<feature type="domain" description="SCP" evidence="1">
    <location>
        <begin position="1"/>
        <end position="128"/>
    </location>
</feature>
<evidence type="ECO:0000313" key="2">
    <source>
        <dbReference type="EMBL" id="VDM81719.1"/>
    </source>
</evidence>
<evidence type="ECO:0000259" key="1">
    <source>
        <dbReference type="SMART" id="SM00198"/>
    </source>
</evidence>
<evidence type="ECO:0000313" key="3">
    <source>
        <dbReference type="Proteomes" id="UP000270094"/>
    </source>
</evidence>
<accession>A0A3P7JNX5</accession>
<organism evidence="2 3">
    <name type="scientific">Strongylus vulgaris</name>
    <name type="common">Blood worm</name>
    <dbReference type="NCBI Taxonomy" id="40348"/>
    <lineage>
        <taxon>Eukaryota</taxon>
        <taxon>Metazoa</taxon>
        <taxon>Ecdysozoa</taxon>
        <taxon>Nematoda</taxon>
        <taxon>Chromadorea</taxon>
        <taxon>Rhabditida</taxon>
        <taxon>Rhabditina</taxon>
        <taxon>Rhabditomorpha</taxon>
        <taxon>Strongyloidea</taxon>
        <taxon>Strongylidae</taxon>
        <taxon>Strongylus</taxon>
    </lineage>
</organism>
<dbReference type="CDD" id="cd05380">
    <property type="entry name" value="CAP_euk"/>
    <property type="match status" value="1"/>
</dbReference>
<reference evidence="2 3" key="1">
    <citation type="submission" date="2018-11" db="EMBL/GenBank/DDBJ databases">
        <authorList>
            <consortium name="Pathogen Informatics"/>
        </authorList>
    </citation>
    <scope>NUCLEOTIDE SEQUENCE [LARGE SCALE GENOMIC DNA]</scope>
</reference>